<dbReference type="RefSeq" id="WP_148942048.1">
    <property type="nucleotide sequence ID" value="NZ_VTEI01000018.1"/>
</dbReference>
<gene>
    <name evidence="1" type="ORF">FZC78_21030</name>
</gene>
<comment type="caution">
    <text evidence="1">The sequence shown here is derived from an EMBL/GenBank/DDBJ whole genome shotgun (WGS) entry which is preliminary data.</text>
</comment>
<reference evidence="1 2" key="1">
    <citation type="submission" date="2019-08" db="EMBL/GenBank/DDBJ databases">
        <title>Bacillus genomes from the desert of Cuatro Cienegas, Coahuila.</title>
        <authorList>
            <person name="Olmedo-Alvarez G."/>
        </authorList>
    </citation>
    <scope>NUCLEOTIDE SEQUENCE [LARGE SCALE GENOMIC DNA]</scope>
    <source>
        <strain evidence="1 2">CH34_1T</strain>
    </source>
</reference>
<name>A0A5D4NIK8_9BACI</name>
<proteinExistence type="predicted"/>
<dbReference type="AlphaFoldDB" id="A0A5D4NIK8"/>
<dbReference type="Proteomes" id="UP000322267">
    <property type="component" value="Unassembled WGS sequence"/>
</dbReference>
<organism evidence="1 2">
    <name type="scientific">Rossellomorea vietnamensis</name>
    <dbReference type="NCBI Taxonomy" id="218284"/>
    <lineage>
        <taxon>Bacteria</taxon>
        <taxon>Bacillati</taxon>
        <taxon>Bacillota</taxon>
        <taxon>Bacilli</taxon>
        <taxon>Bacillales</taxon>
        <taxon>Bacillaceae</taxon>
        <taxon>Rossellomorea</taxon>
    </lineage>
</organism>
<accession>A0A5D4NIK8</accession>
<evidence type="ECO:0000313" key="1">
    <source>
        <dbReference type="EMBL" id="TYS13649.1"/>
    </source>
</evidence>
<evidence type="ECO:0000313" key="2">
    <source>
        <dbReference type="Proteomes" id="UP000322267"/>
    </source>
</evidence>
<sequence length="87" mass="9890">MKNILLRLLLIQKWKRLGQPRQANVHKRKKGGFPFILLGLCDPEGLGAGTRRIKSGSALVSPDRQKFTREKKAVFLLFSWGYVTPRG</sequence>
<protein>
    <submittedName>
        <fullName evidence="1">Uncharacterized protein</fullName>
    </submittedName>
</protein>
<dbReference type="EMBL" id="VTEI01000018">
    <property type="protein sequence ID" value="TYS13649.1"/>
    <property type="molecule type" value="Genomic_DNA"/>
</dbReference>